<proteinExistence type="predicted"/>
<feature type="transmembrane region" description="Helical" evidence="7">
    <location>
        <begin position="173"/>
        <end position="196"/>
    </location>
</feature>
<evidence type="ECO:0000256" key="6">
    <source>
        <dbReference type="ARBA" id="ARBA00023136"/>
    </source>
</evidence>
<dbReference type="CDD" id="cd17472">
    <property type="entry name" value="MFS_YajR_like"/>
    <property type="match status" value="1"/>
</dbReference>
<feature type="transmembrane region" description="Helical" evidence="7">
    <location>
        <begin position="304"/>
        <end position="323"/>
    </location>
</feature>
<dbReference type="PANTHER" id="PTHR23517:SF2">
    <property type="entry name" value="MULTIDRUG RESISTANCE PROTEIN MDTH"/>
    <property type="match status" value="1"/>
</dbReference>
<feature type="transmembrane region" description="Helical" evidence="7">
    <location>
        <begin position="217"/>
        <end position="239"/>
    </location>
</feature>
<evidence type="ECO:0000256" key="4">
    <source>
        <dbReference type="ARBA" id="ARBA00022692"/>
    </source>
</evidence>
<organism evidence="9">
    <name type="scientific">uncultured Woeseiaceae bacterium</name>
    <dbReference type="NCBI Taxonomy" id="1983305"/>
    <lineage>
        <taxon>Bacteria</taxon>
        <taxon>Pseudomonadati</taxon>
        <taxon>Pseudomonadota</taxon>
        <taxon>Gammaproteobacteria</taxon>
        <taxon>Woeseiales</taxon>
        <taxon>Woeseiaceae</taxon>
        <taxon>environmental samples</taxon>
    </lineage>
</organism>
<evidence type="ECO:0000256" key="3">
    <source>
        <dbReference type="ARBA" id="ARBA00022475"/>
    </source>
</evidence>
<dbReference type="GO" id="GO:0022857">
    <property type="term" value="F:transmembrane transporter activity"/>
    <property type="evidence" value="ECO:0007669"/>
    <property type="project" value="InterPro"/>
</dbReference>
<evidence type="ECO:0000256" key="5">
    <source>
        <dbReference type="ARBA" id="ARBA00022989"/>
    </source>
</evidence>
<evidence type="ECO:0000313" key="9">
    <source>
        <dbReference type="EMBL" id="VUX55442.1"/>
    </source>
</evidence>
<dbReference type="InterPro" id="IPR036259">
    <property type="entry name" value="MFS_trans_sf"/>
</dbReference>
<keyword evidence="4 7" id="KW-0812">Transmembrane</keyword>
<dbReference type="PANTHER" id="PTHR23517">
    <property type="entry name" value="RESISTANCE PROTEIN MDTM, PUTATIVE-RELATED-RELATED"/>
    <property type="match status" value="1"/>
</dbReference>
<feature type="transmembrane region" description="Helical" evidence="7">
    <location>
        <begin position="107"/>
        <end position="131"/>
    </location>
</feature>
<evidence type="ECO:0000256" key="1">
    <source>
        <dbReference type="ARBA" id="ARBA00004651"/>
    </source>
</evidence>
<feature type="transmembrane region" description="Helical" evidence="7">
    <location>
        <begin position="278"/>
        <end position="298"/>
    </location>
</feature>
<keyword evidence="5 7" id="KW-1133">Transmembrane helix</keyword>
<evidence type="ECO:0000256" key="7">
    <source>
        <dbReference type="SAM" id="Phobius"/>
    </source>
</evidence>
<keyword evidence="6 7" id="KW-0472">Membrane</keyword>
<feature type="transmembrane region" description="Helical" evidence="7">
    <location>
        <begin position="335"/>
        <end position="357"/>
    </location>
</feature>
<dbReference type="InterPro" id="IPR011701">
    <property type="entry name" value="MFS"/>
</dbReference>
<feature type="transmembrane region" description="Helical" evidence="7">
    <location>
        <begin position="251"/>
        <end position="271"/>
    </location>
</feature>
<feature type="domain" description="Major facilitator superfamily (MFS) profile" evidence="8">
    <location>
        <begin position="19"/>
        <end position="392"/>
    </location>
</feature>
<keyword evidence="3" id="KW-1003">Cell membrane</keyword>
<dbReference type="AlphaFoldDB" id="A0A7D9H6K7"/>
<feature type="transmembrane region" description="Helical" evidence="7">
    <location>
        <begin position="143"/>
        <end position="167"/>
    </location>
</feature>
<feature type="transmembrane region" description="Helical" evidence="7">
    <location>
        <begin position="82"/>
        <end position="101"/>
    </location>
</feature>
<dbReference type="SUPFAM" id="SSF103473">
    <property type="entry name" value="MFS general substrate transporter"/>
    <property type="match status" value="1"/>
</dbReference>
<name>A0A7D9H6K7_9GAMM</name>
<comment type="subcellular location">
    <subcellularLocation>
        <location evidence="1">Cell membrane</location>
        <topology evidence="1">Multi-pass membrane protein</topology>
    </subcellularLocation>
</comment>
<dbReference type="GO" id="GO:0005886">
    <property type="term" value="C:plasma membrane"/>
    <property type="evidence" value="ECO:0007669"/>
    <property type="project" value="UniProtKB-SubCell"/>
</dbReference>
<dbReference type="Gene3D" id="1.20.1250.20">
    <property type="entry name" value="MFS general substrate transporter like domains"/>
    <property type="match status" value="1"/>
</dbReference>
<dbReference type="InterPro" id="IPR020846">
    <property type="entry name" value="MFS_dom"/>
</dbReference>
<feature type="transmembrane region" description="Helical" evidence="7">
    <location>
        <begin position="51"/>
        <end position="70"/>
    </location>
</feature>
<accession>A0A7D9H6K7</accession>
<reference evidence="9" key="1">
    <citation type="submission" date="2019-07" db="EMBL/GenBank/DDBJ databases">
        <authorList>
            <person name="Weber M."/>
            <person name="Kostadinov I."/>
            <person name="Kostadinov D I."/>
        </authorList>
    </citation>
    <scope>NUCLEOTIDE SEQUENCE</scope>
    <source>
        <strain evidence="9">Gfbio:sag-sample-m06:053724c1-46a9-4a36-b237-ea2bf867836b</strain>
    </source>
</reference>
<feature type="transmembrane region" description="Helical" evidence="7">
    <location>
        <begin position="20"/>
        <end position="45"/>
    </location>
</feature>
<protein>
    <submittedName>
        <fullName evidence="9">Inner membrane transport protein YajR</fullName>
    </submittedName>
</protein>
<dbReference type="InterPro" id="IPR050171">
    <property type="entry name" value="MFS_Transporters"/>
</dbReference>
<feature type="transmembrane region" description="Helical" evidence="7">
    <location>
        <begin position="369"/>
        <end position="389"/>
    </location>
</feature>
<evidence type="ECO:0000259" key="8">
    <source>
        <dbReference type="PROSITE" id="PS50850"/>
    </source>
</evidence>
<evidence type="ECO:0000256" key="2">
    <source>
        <dbReference type="ARBA" id="ARBA00022448"/>
    </source>
</evidence>
<dbReference type="Pfam" id="PF07690">
    <property type="entry name" value="MFS_1"/>
    <property type="match status" value="1"/>
</dbReference>
<dbReference type="EMBL" id="LR633967">
    <property type="protein sequence ID" value="VUX55442.1"/>
    <property type="molecule type" value="Genomic_DNA"/>
</dbReference>
<keyword evidence="2" id="KW-0813">Transport</keyword>
<dbReference type="PROSITE" id="PS50850">
    <property type="entry name" value="MFS"/>
    <property type="match status" value="1"/>
</dbReference>
<sequence length="392" mass="41026">MSKQLSQFFSVMLPAERRAVSVVALMAMCRMFGLFALLPVLAIFAADLQDATPALIGLAVGAYGLTQAVLQIPFGAISDRIGRIPVIVFGLVLFAAGSILAAQSDSIYGVIAGRLLQGAGAISATLTALLADATREAVRTRTMAIFGVAIGSSFLLALIIGPIIAAASGVRSLFWLAAVLAVVAALLLLLLPGGIERPAQRPDRRLSAAIRPDLLRLDFYIFVLHTLLTASFVALPFLLRNELHLALSDHWQMYVGALLTSLLGTVPLILADERKGKSSTLTIAILLLVLGQLMLAIAGFNLTIVYVALAVFFAGFNFLEAGLPARLSIRASGDLRGASLGVFSSSQFLGAFAGGLIGGRFLAGGDPSTVFAVCALLAGVWLVVHRLAADSD</sequence>
<gene>
    <name evidence="9" type="primary">yajR</name>
    <name evidence="9" type="ORF">JTBM06_V1_30003</name>
</gene>